<feature type="binding site" evidence="13">
    <location>
        <position position="82"/>
    </location>
    <ligand>
        <name>Mg(2+)</name>
        <dbReference type="ChEBI" id="CHEBI:18420"/>
        <label>1</label>
    </ligand>
</feature>
<comment type="catalytic activity">
    <reaction evidence="12">
        <text>ADP-D-ribose + H2O = D-ribose 5-phosphate + AMP + 2 H(+)</text>
        <dbReference type="Rhea" id="RHEA:10412"/>
        <dbReference type="ChEBI" id="CHEBI:15377"/>
        <dbReference type="ChEBI" id="CHEBI:15378"/>
        <dbReference type="ChEBI" id="CHEBI:57967"/>
        <dbReference type="ChEBI" id="CHEBI:78346"/>
        <dbReference type="ChEBI" id="CHEBI:456215"/>
        <dbReference type="EC" id="3.6.1.13"/>
    </reaction>
</comment>
<dbReference type="SUPFAM" id="SSF55811">
    <property type="entry name" value="Nudix"/>
    <property type="match status" value="1"/>
</dbReference>
<dbReference type="PANTHER" id="PTHR11839:SF5">
    <property type="entry name" value="ADP-RIBOSE PYROPHOSPHATASE"/>
    <property type="match status" value="1"/>
</dbReference>
<dbReference type="EC" id="3.6.1.13" evidence="3"/>
<dbReference type="NCBIfam" id="TIGR00052">
    <property type="entry name" value="nudix-type nucleoside diphosphatase, YffH/AdpP family"/>
    <property type="match status" value="1"/>
</dbReference>
<dbReference type="InterPro" id="IPR020084">
    <property type="entry name" value="NUDIX_hydrolase_CS"/>
</dbReference>
<dbReference type="GO" id="GO:0047631">
    <property type="term" value="F:ADP-ribose diphosphatase activity"/>
    <property type="evidence" value="ECO:0007669"/>
    <property type="project" value="UniProtKB-EC"/>
</dbReference>
<comment type="function">
    <text evidence="8">Acts on ADP-mannose and ADP-glucose as well as ADP-ribose. Prevents glycogen biosynthesis. The reaction catalyzed by this enzyme is a limiting step of the gluconeogenic process.</text>
</comment>
<dbReference type="GO" id="GO:0019144">
    <property type="term" value="F:ADP-sugar diphosphatase activity"/>
    <property type="evidence" value="ECO:0007669"/>
    <property type="project" value="TreeGrafter"/>
</dbReference>
<keyword evidence="5 13" id="KW-0479">Metal-binding</keyword>
<evidence type="ECO:0000256" key="14">
    <source>
        <dbReference type="PIRSR" id="PIRSR604385-3"/>
    </source>
</evidence>
<reference evidence="16 17" key="1">
    <citation type="submission" date="2018-02" db="EMBL/GenBank/DDBJ databases">
        <title>Genomic Encyclopedia of Archaeal and Bacterial Type Strains, Phase II (KMG-II): from individual species to whole genera.</title>
        <authorList>
            <person name="Goeker M."/>
        </authorList>
    </citation>
    <scope>NUCLEOTIDE SEQUENCE [LARGE SCALE GENOMIC DNA]</scope>
    <source>
        <strain evidence="16 17">DSM 16809</strain>
    </source>
</reference>
<evidence type="ECO:0000256" key="9">
    <source>
        <dbReference type="ARBA" id="ARBA00030162"/>
    </source>
</evidence>
<dbReference type="InterPro" id="IPR000086">
    <property type="entry name" value="NUDIX_hydrolase_dom"/>
</dbReference>
<dbReference type="Proteomes" id="UP000239002">
    <property type="component" value="Unassembled WGS sequence"/>
</dbReference>
<evidence type="ECO:0000256" key="12">
    <source>
        <dbReference type="ARBA" id="ARBA00049546"/>
    </source>
</evidence>
<gene>
    <name evidence="16" type="ORF">LY01_02215</name>
</gene>
<dbReference type="GO" id="GO:0006753">
    <property type="term" value="P:nucleoside phosphate metabolic process"/>
    <property type="evidence" value="ECO:0007669"/>
    <property type="project" value="TreeGrafter"/>
</dbReference>
<evidence type="ECO:0000256" key="11">
    <source>
        <dbReference type="ARBA" id="ARBA00033056"/>
    </source>
</evidence>
<accession>A0A2S6IIE3</accession>
<dbReference type="EMBL" id="PTJE01000005">
    <property type="protein sequence ID" value="PPK93993.1"/>
    <property type="molecule type" value="Genomic_DNA"/>
</dbReference>
<dbReference type="RefSeq" id="WP_104515895.1">
    <property type="nucleotide sequence ID" value="NZ_MQVW01000002.1"/>
</dbReference>
<protein>
    <recommendedName>
        <fullName evidence="4">ADP-ribose pyrophosphatase</fullName>
        <ecNumber evidence="3">3.6.1.13</ecNumber>
    </recommendedName>
    <alternativeName>
        <fullName evidence="9">ADP-ribose diphosphatase</fullName>
    </alternativeName>
    <alternativeName>
        <fullName evidence="11">ADP-ribose phosphohydrolase</fullName>
    </alternativeName>
    <alternativeName>
        <fullName evidence="10">Adenosine diphosphoribose pyrophosphatase</fullName>
    </alternativeName>
</protein>
<dbReference type="Gene3D" id="3.90.79.10">
    <property type="entry name" value="Nucleoside Triphosphate Pyrophosphohydrolase"/>
    <property type="match status" value="1"/>
</dbReference>
<dbReference type="GO" id="GO:0019693">
    <property type="term" value="P:ribose phosphate metabolic process"/>
    <property type="evidence" value="ECO:0007669"/>
    <property type="project" value="TreeGrafter"/>
</dbReference>
<feature type="binding site" evidence="13">
    <location>
        <position position="102"/>
    </location>
    <ligand>
        <name>Mg(2+)</name>
        <dbReference type="ChEBI" id="CHEBI:18420"/>
        <label>1</label>
    </ligand>
</feature>
<sequence>MKHTINQEEKVFDQFLKIYKAQVTQDSFDGKKEINSTRLALDRGNTVAVLLYEKDTDSFLFIRQFRYPSSRRDQGWIVEIPAGAIDKNESAEKAAIREVKEEIGYEIESLEFIIEYFPSPGMLSEQISIFYGEVASSQKTLRGGGATSENEDIELIKIPRNDIKQKLNNRFFNNSISIISLQWYLLNKVQYNKINL</sequence>
<feature type="binding site" evidence="13">
    <location>
        <position position="98"/>
    </location>
    <ligand>
        <name>Mg(2+)</name>
        <dbReference type="ChEBI" id="CHEBI:18420"/>
        <label>1</label>
    </ligand>
</feature>
<evidence type="ECO:0000256" key="13">
    <source>
        <dbReference type="PIRSR" id="PIRSR604385-2"/>
    </source>
</evidence>
<evidence type="ECO:0000256" key="5">
    <source>
        <dbReference type="ARBA" id="ARBA00022723"/>
    </source>
</evidence>
<dbReference type="PROSITE" id="PS51462">
    <property type="entry name" value="NUDIX"/>
    <property type="match status" value="1"/>
</dbReference>
<evidence type="ECO:0000259" key="15">
    <source>
        <dbReference type="PROSITE" id="PS51462"/>
    </source>
</evidence>
<dbReference type="GO" id="GO:0046872">
    <property type="term" value="F:metal ion binding"/>
    <property type="evidence" value="ECO:0007669"/>
    <property type="project" value="UniProtKB-KW"/>
</dbReference>
<evidence type="ECO:0000256" key="10">
    <source>
        <dbReference type="ARBA" id="ARBA00030308"/>
    </source>
</evidence>
<evidence type="ECO:0000256" key="4">
    <source>
        <dbReference type="ARBA" id="ARBA00013297"/>
    </source>
</evidence>
<name>A0A2S6IIE3_9FLAO</name>
<dbReference type="InterPro" id="IPR015797">
    <property type="entry name" value="NUDIX_hydrolase-like_dom_sf"/>
</dbReference>
<evidence type="ECO:0000313" key="16">
    <source>
        <dbReference type="EMBL" id="PPK93993.1"/>
    </source>
</evidence>
<dbReference type="PROSITE" id="PS00893">
    <property type="entry name" value="NUDIX_BOX"/>
    <property type="match status" value="1"/>
</dbReference>
<evidence type="ECO:0000256" key="6">
    <source>
        <dbReference type="ARBA" id="ARBA00022801"/>
    </source>
</evidence>
<evidence type="ECO:0000256" key="2">
    <source>
        <dbReference type="ARBA" id="ARBA00007482"/>
    </source>
</evidence>
<feature type="binding site" evidence="13">
    <location>
        <position position="151"/>
    </location>
    <ligand>
        <name>Mg(2+)</name>
        <dbReference type="ChEBI" id="CHEBI:18420"/>
        <label>2</label>
    </ligand>
</feature>
<keyword evidence="6" id="KW-0378">Hydrolase</keyword>
<feature type="short sequence motif" description="Nudix box" evidence="14">
    <location>
        <begin position="83"/>
        <end position="105"/>
    </location>
</feature>
<dbReference type="InterPro" id="IPR004385">
    <property type="entry name" value="NDP_pyrophosphatase"/>
</dbReference>
<comment type="similarity">
    <text evidence="2">Belongs to the Nudix hydrolase family. NudF subfamily.</text>
</comment>
<comment type="cofactor">
    <cofactor evidence="1 13">
        <name>Mg(2+)</name>
        <dbReference type="ChEBI" id="CHEBI:18420"/>
    </cofactor>
</comment>
<evidence type="ECO:0000256" key="1">
    <source>
        <dbReference type="ARBA" id="ARBA00001946"/>
    </source>
</evidence>
<feature type="domain" description="Nudix hydrolase" evidence="15">
    <location>
        <begin position="42"/>
        <end position="185"/>
    </location>
</feature>
<dbReference type="GO" id="GO:0005829">
    <property type="term" value="C:cytosol"/>
    <property type="evidence" value="ECO:0007669"/>
    <property type="project" value="TreeGrafter"/>
</dbReference>
<evidence type="ECO:0000256" key="7">
    <source>
        <dbReference type="ARBA" id="ARBA00022842"/>
    </source>
</evidence>
<evidence type="ECO:0000313" key="17">
    <source>
        <dbReference type="Proteomes" id="UP000239002"/>
    </source>
</evidence>
<dbReference type="Pfam" id="PF00293">
    <property type="entry name" value="NUDIX"/>
    <property type="match status" value="1"/>
</dbReference>
<keyword evidence="7 13" id="KW-0460">Magnesium</keyword>
<dbReference type="PANTHER" id="PTHR11839">
    <property type="entry name" value="UDP/ADP-SUGAR PYROPHOSPHATASE"/>
    <property type="match status" value="1"/>
</dbReference>
<evidence type="ECO:0000256" key="3">
    <source>
        <dbReference type="ARBA" id="ARBA00012453"/>
    </source>
</evidence>
<keyword evidence="17" id="KW-1185">Reference proteome</keyword>
<comment type="caution">
    <text evidence="16">The sequence shown here is derived from an EMBL/GenBank/DDBJ whole genome shotgun (WGS) entry which is preliminary data.</text>
</comment>
<organism evidence="16 17">
    <name type="scientific">Nonlabens xylanidelens</name>
    <dbReference type="NCBI Taxonomy" id="191564"/>
    <lineage>
        <taxon>Bacteria</taxon>
        <taxon>Pseudomonadati</taxon>
        <taxon>Bacteroidota</taxon>
        <taxon>Flavobacteriia</taxon>
        <taxon>Flavobacteriales</taxon>
        <taxon>Flavobacteriaceae</taxon>
        <taxon>Nonlabens</taxon>
    </lineage>
</organism>
<proteinExistence type="inferred from homology"/>
<dbReference type="OrthoDB" id="1523642at2"/>
<dbReference type="AlphaFoldDB" id="A0A2S6IIE3"/>
<evidence type="ECO:0000256" key="8">
    <source>
        <dbReference type="ARBA" id="ARBA00025164"/>
    </source>
</evidence>